<dbReference type="EnsemblMetazoa" id="CapteT187905">
    <property type="protein sequence ID" value="CapteP187905"/>
    <property type="gene ID" value="CapteG187905"/>
</dbReference>
<feature type="non-terminal residue" evidence="2">
    <location>
        <position position="283"/>
    </location>
</feature>
<feature type="compositionally biased region" description="Polar residues" evidence="1">
    <location>
        <begin position="259"/>
        <end position="283"/>
    </location>
</feature>
<evidence type="ECO:0000256" key="1">
    <source>
        <dbReference type="SAM" id="MobiDB-lite"/>
    </source>
</evidence>
<reference evidence="2 4" key="2">
    <citation type="journal article" date="2013" name="Nature">
        <title>Insights into bilaterian evolution from three spiralian genomes.</title>
        <authorList>
            <person name="Simakov O."/>
            <person name="Marletaz F."/>
            <person name="Cho S.J."/>
            <person name="Edsinger-Gonzales E."/>
            <person name="Havlak P."/>
            <person name="Hellsten U."/>
            <person name="Kuo D.H."/>
            <person name="Larsson T."/>
            <person name="Lv J."/>
            <person name="Arendt D."/>
            <person name="Savage R."/>
            <person name="Osoegawa K."/>
            <person name="de Jong P."/>
            <person name="Grimwood J."/>
            <person name="Chapman J.A."/>
            <person name="Shapiro H."/>
            <person name="Aerts A."/>
            <person name="Otillar R.P."/>
            <person name="Terry A.Y."/>
            <person name="Boore J.L."/>
            <person name="Grigoriev I.V."/>
            <person name="Lindberg D.R."/>
            <person name="Seaver E.C."/>
            <person name="Weisblat D.A."/>
            <person name="Putnam N.H."/>
            <person name="Rokhsar D.S."/>
        </authorList>
    </citation>
    <scope>NUCLEOTIDE SEQUENCE</scope>
    <source>
        <strain evidence="2 4">I ESC-2004</strain>
    </source>
</reference>
<feature type="compositionally biased region" description="Basic and acidic residues" evidence="1">
    <location>
        <begin position="81"/>
        <end position="92"/>
    </location>
</feature>
<proteinExistence type="predicted"/>
<dbReference type="OrthoDB" id="20982at2759"/>
<dbReference type="AlphaFoldDB" id="R7UCU9"/>
<dbReference type="EMBL" id="AMQN01001745">
    <property type="status" value="NOT_ANNOTATED_CDS"/>
    <property type="molecule type" value="Genomic_DNA"/>
</dbReference>
<protein>
    <submittedName>
        <fullName evidence="2 3">Uncharacterized protein</fullName>
    </submittedName>
</protein>
<dbReference type="EMBL" id="KB305378">
    <property type="protein sequence ID" value="ELU01082.1"/>
    <property type="molecule type" value="Genomic_DNA"/>
</dbReference>
<feature type="compositionally biased region" description="Polar residues" evidence="1">
    <location>
        <begin position="33"/>
        <end position="58"/>
    </location>
</feature>
<reference evidence="3" key="3">
    <citation type="submission" date="2015-06" db="UniProtKB">
        <authorList>
            <consortium name="EnsemblMetazoa"/>
        </authorList>
    </citation>
    <scope>IDENTIFICATION</scope>
</reference>
<organism evidence="2">
    <name type="scientific">Capitella teleta</name>
    <name type="common">Polychaete worm</name>
    <dbReference type="NCBI Taxonomy" id="283909"/>
    <lineage>
        <taxon>Eukaryota</taxon>
        <taxon>Metazoa</taxon>
        <taxon>Spiralia</taxon>
        <taxon>Lophotrochozoa</taxon>
        <taxon>Annelida</taxon>
        <taxon>Polychaeta</taxon>
        <taxon>Sedentaria</taxon>
        <taxon>Scolecida</taxon>
        <taxon>Capitellidae</taxon>
        <taxon>Capitella</taxon>
    </lineage>
</organism>
<reference evidence="4" key="1">
    <citation type="submission" date="2012-12" db="EMBL/GenBank/DDBJ databases">
        <authorList>
            <person name="Hellsten U."/>
            <person name="Grimwood J."/>
            <person name="Chapman J.A."/>
            <person name="Shapiro H."/>
            <person name="Aerts A."/>
            <person name="Otillar R.P."/>
            <person name="Terry A.Y."/>
            <person name="Boore J.L."/>
            <person name="Simakov O."/>
            <person name="Marletaz F."/>
            <person name="Cho S.-J."/>
            <person name="Edsinger-Gonzales E."/>
            <person name="Havlak P."/>
            <person name="Kuo D.-H."/>
            <person name="Larsson T."/>
            <person name="Lv J."/>
            <person name="Arendt D."/>
            <person name="Savage R."/>
            <person name="Osoegawa K."/>
            <person name="de Jong P."/>
            <person name="Lindberg D.R."/>
            <person name="Seaver E.C."/>
            <person name="Weisblat D.A."/>
            <person name="Putnam N.H."/>
            <person name="Grigoriev I.V."/>
            <person name="Rokhsar D.S."/>
        </authorList>
    </citation>
    <scope>NUCLEOTIDE SEQUENCE</scope>
    <source>
        <strain evidence="4">I ESC-2004</strain>
    </source>
</reference>
<dbReference type="Proteomes" id="UP000014760">
    <property type="component" value="Unassembled WGS sequence"/>
</dbReference>
<feature type="compositionally biased region" description="Polar residues" evidence="1">
    <location>
        <begin position="1"/>
        <end position="12"/>
    </location>
</feature>
<evidence type="ECO:0000313" key="3">
    <source>
        <dbReference type="EnsemblMetazoa" id="CapteP187905"/>
    </source>
</evidence>
<accession>R7UCU9</accession>
<evidence type="ECO:0000313" key="2">
    <source>
        <dbReference type="EMBL" id="ELU01082.1"/>
    </source>
</evidence>
<feature type="compositionally biased region" description="Basic residues" evidence="1">
    <location>
        <begin position="19"/>
        <end position="31"/>
    </location>
</feature>
<feature type="region of interest" description="Disordered" evidence="1">
    <location>
        <begin position="1"/>
        <end position="129"/>
    </location>
</feature>
<feature type="compositionally biased region" description="Polar residues" evidence="1">
    <location>
        <begin position="67"/>
        <end position="80"/>
    </location>
</feature>
<sequence>MQGCRSTSTTPAKTPGSLKLKKWASRSKKQKPNACSTPVSNNRLQLFGGTQENSSAVSLDSFKNLDDTNSPIVSSVNESKNSQKETPTDFHVYRKPKFSSQERDSYSSRSQRNLSFQSQQNSAPRSKQCSLGDFLLSPEANTRQTKQSPHAPRHKDKPSPMQRHKKKPQRVDDSRNSSAVFNLSDFPSMEESLKQPSQAVHVISAPRRITPTTVVTTASDPPSAFFPEPVSHSPIPRSAWASPPEVFRKNLIAGRKGSTPANNAKASRRLNTTMLTQKPTAPK</sequence>
<feature type="region of interest" description="Disordered" evidence="1">
    <location>
        <begin position="252"/>
        <end position="283"/>
    </location>
</feature>
<feature type="compositionally biased region" description="Polar residues" evidence="1">
    <location>
        <begin position="113"/>
        <end position="129"/>
    </location>
</feature>
<feature type="compositionally biased region" description="Basic residues" evidence="1">
    <location>
        <begin position="151"/>
        <end position="168"/>
    </location>
</feature>
<gene>
    <name evidence="2" type="ORF">CAPTEDRAFT_187905</name>
</gene>
<evidence type="ECO:0000313" key="4">
    <source>
        <dbReference type="Proteomes" id="UP000014760"/>
    </source>
</evidence>
<feature type="region of interest" description="Disordered" evidence="1">
    <location>
        <begin position="141"/>
        <end position="177"/>
    </location>
</feature>
<name>R7UCU9_CAPTE</name>
<dbReference type="HOGENOM" id="CLU_085926_0_0_1"/>
<keyword evidence="4" id="KW-1185">Reference proteome</keyword>